<dbReference type="InterPro" id="IPR008274">
    <property type="entry name" value="AldOxase/xan_DH_MoCoBD1"/>
</dbReference>
<accession>A0A6I6HLH3</accession>
<dbReference type="InterPro" id="IPR012368">
    <property type="entry name" value="OxRdtase_Mopterin-bd_su_IorB"/>
</dbReference>
<dbReference type="GO" id="GO:0016491">
    <property type="term" value="F:oxidoreductase activity"/>
    <property type="evidence" value="ECO:0007669"/>
    <property type="project" value="InterPro"/>
</dbReference>
<dbReference type="InterPro" id="IPR037165">
    <property type="entry name" value="AldOxase/xan_DH_Mopterin-bd_sf"/>
</dbReference>
<dbReference type="PANTHER" id="PTHR47495:SF2">
    <property type="entry name" value="ALDEHYDE DEHYDROGENASE"/>
    <property type="match status" value="1"/>
</dbReference>
<dbReference type="InterPro" id="IPR052516">
    <property type="entry name" value="N-heterocyclic_Hydroxylase"/>
</dbReference>
<dbReference type="PANTHER" id="PTHR47495">
    <property type="entry name" value="ALDEHYDE DEHYDROGENASE"/>
    <property type="match status" value="1"/>
</dbReference>
<gene>
    <name evidence="3" type="ORF">GOQ09_19955</name>
</gene>
<dbReference type="Pfam" id="PF02738">
    <property type="entry name" value="MoCoBD_1"/>
    <property type="match status" value="1"/>
</dbReference>
<evidence type="ECO:0000256" key="1">
    <source>
        <dbReference type="SAM" id="MobiDB-lite"/>
    </source>
</evidence>
<dbReference type="InterPro" id="IPR046867">
    <property type="entry name" value="AldOxase/xan_DH_MoCoBD2"/>
</dbReference>
<dbReference type="Proteomes" id="UP000425817">
    <property type="component" value="Chromosome"/>
</dbReference>
<dbReference type="InterPro" id="IPR006311">
    <property type="entry name" value="TAT_signal"/>
</dbReference>
<dbReference type="InterPro" id="IPR000674">
    <property type="entry name" value="Ald_Oxase/Xan_DH_a/b"/>
</dbReference>
<dbReference type="Pfam" id="PF20256">
    <property type="entry name" value="MoCoBD_2"/>
    <property type="match status" value="2"/>
</dbReference>
<feature type="domain" description="Aldehyde oxidase/xanthine dehydrogenase a/b hammerhead" evidence="2">
    <location>
        <begin position="229"/>
        <end position="307"/>
    </location>
</feature>
<dbReference type="SMART" id="SM01008">
    <property type="entry name" value="Ald_Xan_dh_C"/>
    <property type="match status" value="1"/>
</dbReference>
<dbReference type="Gene3D" id="3.90.1170.50">
    <property type="entry name" value="Aldehyde oxidase/xanthine dehydrogenase, a/b hammerhead"/>
    <property type="match status" value="1"/>
</dbReference>
<protein>
    <submittedName>
        <fullName evidence="3">Molybdopterin-dependent oxidoreductase</fullName>
    </submittedName>
</protein>
<dbReference type="Gene3D" id="3.30.365.10">
    <property type="entry name" value="Aldehyde oxidase/xanthine dehydrogenase, molybdopterin binding domain"/>
    <property type="match status" value="4"/>
</dbReference>
<dbReference type="OrthoDB" id="9767994at2"/>
<organism evidence="3 4">
    <name type="scientific">Variovorax paradoxus</name>
    <dbReference type="NCBI Taxonomy" id="34073"/>
    <lineage>
        <taxon>Bacteria</taxon>
        <taxon>Pseudomonadati</taxon>
        <taxon>Pseudomonadota</taxon>
        <taxon>Betaproteobacteria</taxon>
        <taxon>Burkholderiales</taxon>
        <taxon>Comamonadaceae</taxon>
        <taxon>Variovorax</taxon>
    </lineage>
</organism>
<feature type="region of interest" description="Disordered" evidence="1">
    <location>
        <begin position="1"/>
        <end position="20"/>
    </location>
</feature>
<dbReference type="PIRSF" id="PIRSF036389">
    <property type="entry name" value="IOR_B"/>
    <property type="match status" value="1"/>
</dbReference>
<sequence length="735" mass="77833">MSKPNALASQTSPHAGHRLSRRQFALAAGGAVLTVAIPLGAQTQPPAAAPGSAPVPPARPPVNRAPGSFIRIAADGVVTFLLPTCEMGQGIHTAQAMILAEELGADWKRVRTAMPEQVTPDYRLPMGQQRSVGSFGVRFWHDPLRRAAAQTRELLTLAAAERLSVPPASLAADEGYIVHAASGRRVPFGDLVQAASALPVPQNPVLRPAEQRKLTGKTMRRIDTPDKVTGRALYAVDMKAPGMLHGAVRLSPVFRAEVESMDPASVRGMPGVVAVVPVPGGAVVVAQNWWQAKQAADKLTIQFKATPNDRVGTPELDERMRAALDSGPLPPALQRGDVEAAFRAPHKLVEADYAVPLLAHACMEPINCMAQAGADRLDLWTGTQAQDILLRDCGAAGGYKPEQVYFHNAYLGGGFGRKTHAESAVQAMLASRAVGGRPVKVLWSRADDMQQGQYRQTMMCRMRAALDADGRIQGLRVRVAGPQMGRDNGIPLTNGVADGMSLTGIIDMQYQIPNMLVDHAVVPMPMALSPWRSIANSFTGFFVEAFVNECAAAAGKDPLEFRRQHLQGRPRMLAVLDSAAQSAGWGTAAPSGVARGLAVVESYGSPVAQVVEARLRDGHVKVEKVHVAIDCGRAINPGQVAAQMSGGVVDAMSVALRAKITIKDGRAEQSSFGDYQILRMGEEPQVITHIVEIGSPLGGVGEPCVPPLAPALAAAASTLSGRQVRRLPLADAGLA</sequence>
<reference evidence="3 4" key="1">
    <citation type="submission" date="2019-12" db="EMBL/GenBank/DDBJ databases">
        <title>Hybrid Genome Assemblies of two High G+C Isolates from Undergraduate Microbiology Courses.</title>
        <authorList>
            <person name="Ne Ville C.J."/>
            <person name="Enright D."/>
            <person name="Hernandez I."/>
            <person name="Dodsworth J."/>
            <person name="Orwin P.M."/>
        </authorList>
    </citation>
    <scope>NUCLEOTIDE SEQUENCE [LARGE SCALE GENOMIC DNA]</scope>
    <source>
        <strain evidence="3 4">CSUSB</strain>
    </source>
</reference>
<dbReference type="EMBL" id="CP046622">
    <property type="protein sequence ID" value="QGW83720.1"/>
    <property type="molecule type" value="Genomic_DNA"/>
</dbReference>
<name>A0A6I6HLH3_VARPD</name>
<proteinExistence type="predicted"/>
<dbReference type="SUPFAM" id="SSF56003">
    <property type="entry name" value="Molybdenum cofactor-binding domain"/>
    <property type="match status" value="2"/>
</dbReference>
<evidence type="ECO:0000259" key="2">
    <source>
        <dbReference type="SMART" id="SM01008"/>
    </source>
</evidence>
<dbReference type="RefSeq" id="WP_157615112.1">
    <property type="nucleotide sequence ID" value="NZ_CP046622.1"/>
</dbReference>
<dbReference type="PROSITE" id="PS51318">
    <property type="entry name" value="TAT"/>
    <property type="match status" value="1"/>
</dbReference>
<evidence type="ECO:0000313" key="4">
    <source>
        <dbReference type="Proteomes" id="UP000425817"/>
    </source>
</evidence>
<evidence type="ECO:0000313" key="3">
    <source>
        <dbReference type="EMBL" id="QGW83720.1"/>
    </source>
</evidence>
<dbReference type="AlphaFoldDB" id="A0A6I6HLH3"/>